<dbReference type="GO" id="GO:0005886">
    <property type="term" value="C:plasma membrane"/>
    <property type="evidence" value="ECO:0007669"/>
    <property type="project" value="UniProtKB-SubCell"/>
</dbReference>
<dbReference type="Proteomes" id="UP000252357">
    <property type="component" value="Unassembled WGS sequence"/>
</dbReference>
<dbReference type="GO" id="GO:0009425">
    <property type="term" value="C:bacterial-type flagellum basal body"/>
    <property type="evidence" value="ECO:0007669"/>
    <property type="project" value="UniProtKB-SubCell"/>
</dbReference>
<gene>
    <name evidence="8" type="primary">fliO</name>
    <name evidence="8" type="ORF">DU000_05750</name>
</gene>
<dbReference type="InterPro" id="IPR022781">
    <property type="entry name" value="Flagellar_biosynth_FliO"/>
</dbReference>
<evidence type="ECO:0000256" key="2">
    <source>
        <dbReference type="ARBA" id="ARBA00022692"/>
    </source>
</evidence>
<keyword evidence="8" id="KW-0966">Cell projection</keyword>
<sequence length="159" mass="16660">MTVSTIAVVSRSRLLTQVSVLIGLWGLASLPAWAAGQPASPAPTFSPLASLGQLIFGLALVVGLIFAASWLMKKVGLQTARTGGFFKPLAHLAVGQREKIMLIEAGEQWLIIGVTAQQITPLATLPKGDATLLQATASNSANAGNAVAFAQLLQKFRQR</sequence>
<keyword evidence="4 7" id="KW-0472">Membrane</keyword>
<keyword evidence="8" id="KW-0969">Cilium</keyword>
<protein>
    <recommendedName>
        <fullName evidence="7">Flagellar protein</fullName>
    </recommendedName>
</protein>
<keyword evidence="5 7" id="KW-0975">Bacterial flagellum</keyword>
<evidence type="ECO:0000256" key="4">
    <source>
        <dbReference type="ARBA" id="ARBA00023136"/>
    </source>
</evidence>
<accession>A0A368L474</accession>
<dbReference type="EMBL" id="QPGB01000002">
    <property type="protein sequence ID" value="RCS58325.1"/>
    <property type="molecule type" value="Genomic_DNA"/>
</dbReference>
<feature type="transmembrane region" description="Helical" evidence="7">
    <location>
        <begin position="50"/>
        <end position="71"/>
    </location>
</feature>
<dbReference type="RefSeq" id="WP_114402407.1">
    <property type="nucleotide sequence ID" value="NZ_QPGB01000002.1"/>
</dbReference>
<evidence type="ECO:0000256" key="7">
    <source>
        <dbReference type="RuleBase" id="RU362064"/>
    </source>
</evidence>
<evidence type="ECO:0000256" key="3">
    <source>
        <dbReference type="ARBA" id="ARBA00022989"/>
    </source>
</evidence>
<evidence type="ECO:0000313" key="9">
    <source>
        <dbReference type="Proteomes" id="UP000252357"/>
    </source>
</evidence>
<keyword evidence="8" id="KW-0282">Flagellum</keyword>
<reference evidence="8 9" key="1">
    <citation type="journal article" date="2018" name="Int. J. Syst. Evol. Microbiol.">
        <title>Parvibium lacunae gen. nov., sp. nov., a new member of the family Alcaligenaceae isolated from a freshwater pond.</title>
        <authorList>
            <person name="Chen W.M."/>
            <person name="Xie P.B."/>
            <person name="Hsu M.Y."/>
            <person name="Sheu S.Y."/>
        </authorList>
    </citation>
    <scope>NUCLEOTIDE SEQUENCE [LARGE SCALE GENOMIC DNA]</scope>
    <source>
        <strain evidence="8 9">KMB9</strain>
    </source>
</reference>
<keyword evidence="2 7" id="KW-0812">Transmembrane</keyword>
<keyword evidence="1 7" id="KW-1003">Cell membrane</keyword>
<dbReference type="PANTHER" id="PTHR38766:SF1">
    <property type="entry name" value="FLAGELLAR PROTEIN FLIO"/>
    <property type="match status" value="1"/>
</dbReference>
<organism evidence="8 9">
    <name type="scientific">Parvibium lacunae</name>
    <dbReference type="NCBI Taxonomy" id="1888893"/>
    <lineage>
        <taxon>Bacteria</taxon>
        <taxon>Pseudomonadati</taxon>
        <taxon>Pseudomonadota</taxon>
        <taxon>Betaproteobacteria</taxon>
        <taxon>Burkholderiales</taxon>
        <taxon>Alcaligenaceae</taxon>
        <taxon>Parvibium</taxon>
    </lineage>
</organism>
<dbReference type="PANTHER" id="PTHR38766">
    <property type="entry name" value="FLAGELLAR PROTEIN FLIO"/>
    <property type="match status" value="1"/>
</dbReference>
<evidence type="ECO:0000256" key="1">
    <source>
        <dbReference type="ARBA" id="ARBA00022475"/>
    </source>
</evidence>
<comment type="similarity">
    <text evidence="6 7">Belongs to the FliO/MopB family.</text>
</comment>
<evidence type="ECO:0000313" key="8">
    <source>
        <dbReference type="EMBL" id="RCS58325.1"/>
    </source>
</evidence>
<comment type="caution">
    <text evidence="8">The sequence shown here is derived from an EMBL/GenBank/DDBJ whole genome shotgun (WGS) entry which is preliminary data.</text>
</comment>
<proteinExistence type="inferred from homology"/>
<dbReference type="Pfam" id="PF04347">
    <property type="entry name" value="FliO"/>
    <property type="match status" value="1"/>
</dbReference>
<dbReference type="GO" id="GO:0044781">
    <property type="term" value="P:bacterial-type flagellum organization"/>
    <property type="evidence" value="ECO:0007669"/>
    <property type="project" value="UniProtKB-UniRule"/>
</dbReference>
<dbReference type="OrthoDB" id="9182371at2"/>
<keyword evidence="3 7" id="KW-1133">Transmembrane helix</keyword>
<evidence type="ECO:0000256" key="6">
    <source>
        <dbReference type="ARBA" id="ARBA00037937"/>
    </source>
</evidence>
<dbReference type="AlphaFoldDB" id="A0A368L474"/>
<comment type="subcellular location">
    <subcellularLocation>
        <location evidence="7">Cell membrane</location>
    </subcellularLocation>
    <subcellularLocation>
        <location evidence="7">Bacterial flagellum basal body</location>
    </subcellularLocation>
</comment>
<name>A0A368L474_9BURK</name>
<dbReference type="InterPro" id="IPR052205">
    <property type="entry name" value="FliO/MopB"/>
</dbReference>
<dbReference type="NCBIfam" id="TIGR03500">
    <property type="entry name" value="FliO_TIGR"/>
    <property type="match status" value="1"/>
</dbReference>
<keyword evidence="9" id="KW-1185">Reference proteome</keyword>
<evidence type="ECO:0000256" key="5">
    <source>
        <dbReference type="ARBA" id="ARBA00023143"/>
    </source>
</evidence>